<feature type="transmembrane region" description="Helical" evidence="14">
    <location>
        <begin position="359"/>
        <end position="379"/>
    </location>
</feature>
<evidence type="ECO:0000256" key="9">
    <source>
        <dbReference type="ARBA" id="ARBA00022824"/>
    </source>
</evidence>
<dbReference type="GeneID" id="8301790"/>
<keyword evidence="6 14" id="KW-0328">Glycosyltransferase</keyword>
<comment type="catalytic activity">
    <reaction evidence="13">
        <text>an alpha-D-Glc-(1-&gt;3)-alpha-D-Glc-(1-&gt;3)-alpha-D-Man-(1-&gt;2)-alpha-D-Man-(1-&gt;2)-alpha-D-Man-(1-&gt;3)-[alpha-D-Man-(1-&gt;2)-alpha-D-Man-(1-&gt;3)-[alpha-D-Man-(1-&gt;2)-alpha-D-Man-(1-&gt;6)]-alpha-D-Man-(1-&gt;6)]-beta-D-Man-(1-&gt;4)-beta-D-GlcNAc-(1-&gt;4)-alpha-D-GlcNAc-diphospho-di-trans,poly-cis-dolichol + a di-trans,poly-cis-dolichyl beta-D-glucosyl phosphate = a alpha-D-Glc-(1-&gt;2)-alpha-D-Glc-(1-&gt;3)-alpha-D-Glc-(1-&gt;3)-alpha-D-Man-(1-&gt;2)-alpha-D-Man-(1-&gt;2)-alpha-D-Man-(1-&gt;3)-[alpha-D-Man-(1-&gt;2)-alpha-D-Man-(1-&gt;3)-[alpha-D-Man-(1-&gt;2)-alpha-D-Man-(1-&gt;6)]-alpha-D-Man-(1-&gt;6)]-beta-D-Man-(1-&gt;4)-beta-D-GlcNAc-(1-&gt;4)-alpha-D-GlcNAc-diphospho-di-trans,poly-cis-dolichol + a di-trans,poly-cis-dolichyl phosphate + H(+)</text>
        <dbReference type="Rhea" id="RHEA:29543"/>
        <dbReference type="Rhea" id="RHEA-COMP:19498"/>
        <dbReference type="Rhea" id="RHEA-COMP:19502"/>
        <dbReference type="Rhea" id="RHEA-COMP:19512"/>
        <dbReference type="Rhea" id="RHEA-COMP:19522"/>
        <dbReference type="ChEBI" id="CHEBI:15378"/>
        <dbReference type="ChEBI" id="CHEBI:57525"/>
        <dbReference type="ChEBI" id="CHEBI:57683"/>
        <dbReference type="ChEBI" id="CHEBI:132522"/>
        <dbReference type="ChEBI" id="CHEBI:132523"/>
        <dbReference type="EC" id="2.4.1.256"/>
    </reaction>
    <physiologicalReaction direction="left-to-right" evidence="13">
        <dbReference type="Rhea" id="RHEA:29544"/>
    </physiologicalReaction>
</comment>
<name>C5MA37_CANTT</name>
<feature type="transmembrane region" description="Helical" evidence="14">
    <location>
        <begin position="399"/>
        <end position="419"/>
    </location>
</feature>
<feature type="transmembrane region" description="Helical" evidence="14">
    <location>
        <begin position="261"/>
        <end position="281"/>
    </location>
</feature>
<dbReference type="eggNOG" id="KOG2642">
    <property type="taxonomic scope" value="Eukaryota"/>
</dbReference>
<comment type="subcellular location">
    <subcellularLocation>
        <location evidence="1">Endoplasmic reticulum membrane</location>
        <topology evidence="1">Multi-pass membrane protein</topology>
    </subcellularLocation>
</comment>
<evidence type="ECO:0000256" key="5">
    <source>
        <dbReference type="ARBA" id="ARBA00018512"/>
    </source>
</evidence>
<keyword evidence="8 14" id="KW-0812">Transmembrane</keyword>
<feature type="transmembrane region" description="Helical" evidence="14">
    <location>
        <begin position="136"/>
        <end position="159"/>
    </location>
</feature>
<reference evidence="15 16" key="1">
    <citation type="journal article" date="2009" name="Nature">
        <title>Evolution of pathogenicity and sexual reproduction in eight Candida genomes.</title>
        <authorList>
            <person name="Butler G."/>
            <person name="Rasmussen M.D."/>
            <person name="Lin M.F."/>
            <person name="Santos M.A."/>
            <person name="Sakthikumar S."/>
            <person name="Munro C.A."/>
            <person name="Rheinbay E."/>
            <person name="Grabherr M."/>
            <person name="Forche A."/>
            <person name="Reedy J.L."/>
            <person name="Agrafioti I."/>
            <person name="Arnaud M.B."/>
            <person name="Bates S."/>
            <person name="Brown A.J."/>
            <person name="Brunke S."/>
            <person name="Costanzo M.C."/>
            <person name="Fitzpatrick D.A."/>
            <person name="de Groot P.W."/>
            <person name="Harris D."/>
            <person name="Hoyer L.L."/>
            <person name="Hube B."/>
            <person name="Klis F.M."/>
            <person name="Kodira C."/>
            <person name="Lennard N."/>
            <person name="Logue M.E."/>
            <person name="Martin R."/>
            <person name="Neiman A.M."/>
            <person name="Nikolaou E."/>
            <person name="Quail M.A."/>
            <person name="Quinn J."/>
            <person name="Santos M.C."/>
            <person name="Schmitzberger F.F."/>
            <person name="Sherlock G."/>
            <person name="Shah P."/>
            <person name="Silverstein K.A."/>
            <person name="Skrzypek M.S."/>
            <person name="Soll D."/>
            <person name="Staggs R."/>
            <person name="Stansfield I."/>
            <person name="Stumpf M.P."/>
            <person name="Sudbery P.E."/>
            <person name="Srikantha T."/>
            <person name="Zeng Q."/>
            <person name="Berman J."/>
            <person name="Berriman M."/>
            <person name="Heitman J."/>
            <person name="Gow N.A."/>
            <person name="Lorenz M.C."/>
            <person name="Birren B.W."/>
            <person name="Kellis M."/>
            <person name="Cuomo C.A."/>
        </authorList>
    </citation>
    <scope>NUCLEOTIDE SEQUENCE [LARGE SCALE GENOMIC DNA]</scope>
    <source>
        <strain evidence="16">ATCC MYA-3404 / T1</strain>
    </source>
</reference>
<evidence type="ECO:0000256" key="8">
    <source>
        <dbReference type="ARBA" id="ARBA00022692"/>
    </source>
</evidence>
<accession>C5MA37</accession>
<dbReference type="HOGENOM" id="CLU_017053_1_0_1"/>
<evidence type="ECO:0000313" key="15">
    <source>
        <dbReference type="EMBL" id="EER33531.1"/>
    </source>
</evidence>
<evidence type="ECO:0000256" key="1">
    <source>
        <dbReference type="ARBA" id="ARBA00004477"/>
    </source>
</evidence>
<evidence type="ECO:0000256" key="3">
    <source>
        <dbReference type="ARBA" id="ARBA00010600"/>
    </source>
</evidence>
<evidence type="ECO:0000256" key="13">
    <source>
        <dbReference type="ARBA" id="ARBA00048064"/>
    </source>
</evidence>
<keyword evidence="9" id="KW-0256">Endoplasmic reticulum</keyword>
<protein>
    <recommendedName>
        <fullName evidence="5 14">Dol-P-Glc:Glc(2)Man(9)GlcNAc(2)-PP-Dol alpha-1,2-glucosyltransferase</fullName>
        <ecNumber evidence="4 14">2.4.1.256</ecNumber>
    </recommendedName>
</protein>
<dbReference type="AlphaFoldDB" id="C5MA37"/>
<dbReference type="GO" id="GO:0106073">
    <property type="term" value="F:dolichyl pyrophosphate Glc2Man9GlcNAc2 alpha-1,2-glucosyltransferase activity"/>
    <property type="evidence" value="ECO:0007669"/>
    <property type="project" value="UniProtKB-UniRule"/>
</dbReference>
<comment type="caution">
    <text evidence="14">Lacks conserved residue(s) required for the propagation of feature annotation.</text>
</comment>
<organism evidence="15 16">
    <name type="scientific">Candida tropicalis (strain ATCC MYA-3404 / T1)</name>
    <name type="common">Yeast</name>
    <dbReference type="NCBI Taxonomy" id="294747"/>
    <lineage>
        <taxon>Eukaryota</taxon>
        <taxon>Fungi</taxon>
        <taxon>Dikarya</taxon>
        <taxon>Ascomycota</taxon>
        <taxon>Saccharomycotina</taxon>
        <taxon>Pichiomycetes</taxon>
        <taxon>Debaryomycetaceae</taxon>
        <taxon>Candida/Lodderomyces clade</taxon>
        <taxon>Candida</taxon>
    </lineage>
</organism>
<feature type="transmembrane region" description="Helical" evidence="14">
    <location>
        <begin position="287"/>
        <end position="306"/>
    </location>
</feature>
<evidence type="ECO:0000256" key="4">
    <source>
        <dbReference type="ARBA" id="ARBA00011967"/>
    </source>
</evidence>
<dbReference type="PANTHER" id="PTHR12989:SF10">
    <property type="entry name" value="DOL-P-GLC:GLC(2)MAN(9)GLCNAC(2)-PP-DOL ALPHA-1,2-GLUCOSYLTRANSFERASE-RELATED"/>
    <property type="match status" value="1"/>
</dbReference>
<evidence type="ECO:0000256" key="6">
    <source>
        <dbReference type="ARBA" id="ARBA00022676"/>
    </source>
</evidence>
<dbReference type="EC" id="2.4.1.256" evidence="4 14"/>
<proteinExistence type="inferred from homology"/>
<dbReference type="KEGG" id="ctp:CTRG_02349"/>
<dbReference type="InterPro" id="IPR016900">
    <property type="entry name" value="Alg10"/>
</dbReference>
<dbReference type="RefSeq" id="XP_002548052.1">
    <property type="nucleotide sequence ID" value="XM_002548006.1"/>
</dbReference>
<dbReference type="VEuPathDB" id="FungiDB:CTRG_02349"/>
<dbReference type="Pfam" id="PF04922">
    <property type="entry name" value="DIE2_ALG10"/>
    <property type="match status" value="1"/>
</dbReference>
<dbReference type="OrthoDB" id="4769at2759"/>
<keyword evidence="11 14" id="KW-0472">Membrane</keyword>
<dbReference type="EMBL" id="GG692397">
    <property type="protein sequence ID" value="EER33531.1"/>
    <property type="molecule type" value="Genomic_DNA"/>
</dbReference>
<feature type="transmembrane region" description="Helical" evidence="14">
    <location>
        <begin position="12"/>
        <end position="29"/>
    </location>
</feature>
<dbReference type="GO" id="GO:0006488">
    <property type="term" value="P:dolichol-linked oligosaccharide biosynthetic process"/>
    <property type="evidence" value="ECO:0007669"/>
    <property type="project" value="UniProtKB-UniRule"/>
</dbReference>
<keyword evidence="7" id="KW-0808">Transferase</keyword>
<dbReference type="GO" id="GO:0005789">
    <property type="term" value="C:endoplasmic reticulum membrane"/>
    <property type="evidence" value="ECO:0007669"/>
    <property type="project" value="UniProtKB-SubCell"/>
</dbReference>
<dbReference type="STRING" id="294747.C5MA37"/>
<keyword evidence="16" id="KW-1185">Reference proteome</keyword>
<dbReference type="PIRSF" id="PIRSF028810">
    <property type="entry name" value="Alpha1_2_glucosyltferase_Alg10"/>
    <property type="match status" value="1"/>
</dbReference>
<evidence type="ECO:0000256" key="10">
    <source>
        <dbReference type="ARBA" id="ARBA00022989"/>
    </source>
</evidence>
<gene>
    <name evidence="15" type="ORF">CTRG_02349</name>
</gene>
<evidence type="ECO:0000256" key="11">
    <source>
        <dbReference type="ARBA" id="ARBA00023136"/>
    </source>
</evidence>
<feature type="transmembrane region" description="Helical" evidence="14">
    <location>
        <begin position="221"/>
        <end position="240"/>
    </location>
</feature>
<feature type="transmembrane region" description="Helical" evidence="14">
    <location>
        <begin position="171"/>
        <end position="196"/>
    </location>
</feature>
<dbReference type="UniPathway" id="UPA00378"/>
<comment type="similarity">
    <text evidence="3 14">Belongs to the ALG10 glucosyltransferase family.</text>
</comment>
<comment type="pathway">
    <text evidence="2">Protein modification; protein glycosylation.</text>
</comment>
<keyword evidence="10 14" id="KW-1133">Transmembrane helix</keyword>
<dbReference type="PANTHER" id="PTHR12989">
    <property type="entry name" value="ALPHA-1,2-GLUCOSYLTRANSFERASE ALG10"/>
    <property type="match status" value="1"/>
</dbReference>
<feature type="transmembrane region" description="Helical" evidence="14">
    <location>
        <begin position="96"/>
        <end position="116"/>
    </location>
</feature>
<evidence type="ECO:0000256" key="12">
    <source>
        <dbReference type="ARBA" id="ARBA00044727"/>
    </source>
</evidence>
<evidence type="ECO:0000256" key="2">
    <source>
        <dbReference type="ARBA" id="ARBA00004922"/>
    </source>
</evidence>
<evidence type="ECO:0000256" key="7">
    <source>
        <dbReference type="ARBA" id="ARBA00022679"/>
    </source>
</evidence>
<sequence length="425" mass="49282">MPLVVPQNVFPLTKYLCIALFVGFTVFVFQNIKNTIPEPYIDEIFHLRQCQTYCDYKFTQWDDKITTPPGLYIIGFVYSKLIELVSGYPACMDSNILRSVNLIGGLVVLPLVLQLFKKSNPRQFWSINIMSQPLMFTYYFLFYTDVWSTILIVFSLALVNNKRSQHPFWSALIGFFSLWFRQTNIIWICFIAVVFIDKQVINTTGIMDRIMKFTTTAFRNWFNLCGYVLNVVLFAVFLKVNGGITLGDSGNHEIKIHLVQLFYCTSFIAFFGLFSGSIASIRSYFTFITQSITVSACLFAIIFVAIKYTTIVHPFLLADNRHFAFYIYRRIIKKLPAIIMTVPHHFSSFTIGHLWKGSFMTCFAFFVALIGTLVPSPLFEPRYYLTPVVIFNLFIEHNNSLLEFLWLNAISVVCFYVFVNKQIIW</sequence>
<evidence type="ECO:0000313" key="16">
    <source>
        <dbReference type="Proteomes" id="UP000002037"/>
    </source>
</evidence>
<dbReference type="Proteomes" id="UP000002037">
    <property type="component" value="Unassembled WGS sequence"/>
</dbReference>
<evidence type="ECO:0000256" key="14">
    <source>
        <dbReference type="PIRNR" id="PIRNR028810"/>
    </source>
</evidence>
<comment type="function">
    <text evidence="12">Dol-P-Glc:Glc(2)Man(9)GlcNAc(2)-PP-Dol alpha-1,2-glucosyltransferase that operates in the biosynthetic pathway of dolichol-linked oligosaccharides, the glycan precursors employed in protein asparagine (N)-glycosylation. The assembly of dolichol-linked oligosaccharides begins on the cytosolic side of the endoplasmic reticulum membrane and finishes in its lumen. The sequential addition of sugars to dolichol pyrophosphate produces dolichol-linked oligosaccharides containing fourteen sugars, including two GlcNAcs, nine mannoses and three glucoses. Once assembled, the oligosaccharide is transferred from the lipid to nascent proteins by oligosaccharyltransferases. In the lumen of the endoplasmic reticulum, adds the third and last glucose residue from dolichyl phosphate glucose (Dol-P-Glc) onto the lipid-linked oligosaccharide intermediate Glc(2)Man(9)GlcNAc(2)-PP-Dol to produce Glc(3)Man(9)GlcNAc(2)-PP-Dol.</text>
</comment>